<feature type="domain" description="Cell envelope-related transcriptional attenuator" evidence="3">
    <location>
        <begin position="70"/>
        <end position="226"/>
    </location>
</feature>
<reference evidence="5" key="1">
    <citation type="submission" date="2019-12" db="EMBL/GenBank/DDBJ databases">
        <title>Complete and draft genome sequences of new strains and members of some known species of the genus Rathayibacter isolated from plants.</title>
        <authorList>
            <person name="Tarlachkov S.V."/>
            <person name="Starodumova I.P."/>
            <person name="Dorofeeva L.V."/>
            <person name="Prisyazhnaya N.V."/>
            <person name="Leyn S."/>
            <person name="Zlamal J."/>
            <person name="Elan M."/>
            <person name="Osterman A.L."/>
            <person name="Nadler S."/>
            <person name="Subbotin S.A."/>
            <person name="Evtushenko L.I."/>
        </authorList>
    </citation>
    <scope>NUCLEOTIDE SEQUENCE [LARGE SCALE GENOMIC DNA]</scope>
    <source>
        <strain evidence="5">VKM Ac-2802</strain>
    </source>
</reference>
<dbReference type="InterPro" id="IPR004474">
    <property type="entry name" value="LytR_CpsA_psr"/>
</dbReference>
<gene>
    <name evidence="4" type="ORF">GSU69_09875</name>
</gene>
<dbReference type="Pfam" id="PF03816">
    <property type="entry name" value="LytR_cpsA_psr"/>
    <property type="match status" value="1"/>
</dbReference>
<feature type="compositionally biased region" description="Low complexity" evidence="2">
    <location>
        <begin position="318"/>
        <end position="352"/>
    </location>
</feature>
<dbReference type="Proteomes" id="UP000464597">
    <property type="component" value="Chromosome"/>
</dbReference>
<evidence type="ECO:0000256" key="1">
    <source>
        <dbReference type="ARBA" id="ARBA00006068"/>
    </source>
</evidence>
<dbReference type="PANTHER" id="PTHR33392">
    <property type="entry name" value="POLYISOPRENYL-TEICHOIC ACID--PEPTIDOGLYCAN TEICHOIC ACID TRANSFERASE TAGU"/>
    <property type="match status" value="1"/>
</dbReference>
<evidence type="ECO:0000313" key="4">
    <source>
        <dbReference type="EMBL" id="QHC62959.1"/>
    </source>
</evidence>
<evidence type="ECO:0000313" key="5">
    <source>
        <dbReference type="Proteomes" id="UP000464597"/>
    </source>
</evidence>
<dbReference type="PANTHER" id="PTHR33392:SF6">
    <property type="entry name" value="POLYISOPRENYL-TEICHOIC ACID--PEPTIDOGLYCAN TEICHOIC ACID TRANSFERASE TAGU"/>
    <property type="match status" value="1"/>
</dbReference>
<dbReference type="Gene3D" id="3.40.630.190">
    <property type="entry name" value="LCP protein"/>
    <property type="match status" value="1"/>
</dbReference>
<evidence type="ECO:0000256" key="2">
    <source>
        <dbReference type="SAM" id="MobiDB-lite"/>
    </source>
</evidence>
<proteinExistence type="inferred from homology"/>
<dbReference type="EMBL" id="CP047180">
    <property type="protein sequence ID" value="QHC62959.1"/>
    <property type="molecule type" value="Genomic_DNA"/>
</dbReference>
<evidence type="ECO:0000259" key="3">
    <source>
        <dbReference type="Pfam" id="PF03816"/>
    </source>
</evidence>
<sequence length="366" mass="37394">MSGACLVGIATASITSNVAGNAVDLGIAPSAEPRAVQLGAIEGGFNVLIVGTDNDAVQGDAFGVRDGTLNDVTILLHVSADHRSATVISFPRDLVLDRPACTDPETGEVTEATADVPLNSAFEAGGLSCVNDTIQRFTGLTVPYAGWVSFNGVIEMSNAVGGVPICLTGPIRDTDSGLDLPAGTSTVSGATALAFLRTRHGVGDESDLSRISSQQQYLASLMRTVRSADTLSNVPALYGLAQAVSSNVHLSTTVTNPSTMISLALALKDVDLAQMVFVQYPALDDPDRPGKVVPDTVLGGELMARVLNDEPVVLASTPAEEQPAPPVEAATSAPAPSDPAAAQPAPEPLDAPGQTAAEETCAVPSE</sequence>
<dbReference type="NCBIfam" id="TIGR00350">
    <property type="entry name" value="lytR_cpsA_psr"/>
    <property type="match status" value="1"/>
</dbReference>
<feature type="region of interest" description="Disordered" evidence="2">
    <location>
        <begin position="314"/>
        <end position="366"/>
    </location>
</feature>
<name>A0ABX6GZK3_9MICO</name>
<protein>
    <submittedName>
        <fullName evidence="4">LytR family transcriptional regulator</fullName>
    </submittedName>
</protein>
<keyword evidence="5" id="KW-1185">Reference proteome</keyword>
<organism evidence="4 5">
    <name type="scientific">Rathayibacter festucae</name>
    <dbReference type="NCBI Taxonomy" id="110937"/>
    <lineage>
        <taxon>Bacteria</taxon>
        <taxon>Bacillati</taxon>
        <taxon>Actinomycetota</taxon>
        <taxon>Actinomycetes</taxon>
        <taxon>Micrococcales</taxon>
        <taxon>Microbacteriaceae</taxon>
        <taxon>Rathayibacter</taxon>
    </lineage>
</organism>
<dbReference type="InterPro" id="IPR050922">
    <property type="entry name" value="LytR/CpsA/Psr_CW_biosynth"/>
</dbReference>
<accession>A0ABX6GZK3</accession>
<comment type="similarity">
    <text evidence="1">Belongs to the LytR/CpsA/Psr (LCP) family.</text>
</comment>
<dbReference type="RefSeq" id="WP_159422872.1">
    <property type="nucleotide sequence ID" value="NZ_CP047180.1"/>
</dbReference>